<reference evidence="5" key="1">
    <citation type="journal article" date="2014" name="Int. J. Syst. Evol. Microbiol.">
        <title>Complete genome sequence of Corynebacterium casei LMG S-19264T (=DSM 44701T), isolated from a smear-ripened cheese.</title>
        <authorList>
            <consortium name="US DOE Joint Genome Institute (JGI-PGF)"/>
            <person name="Walter F."/>
            <person name="Albersmeier A."/>
            <person name="Kalinowski J."/>
            <person name="Ruckert C."/>
        </authorList>
    </citation>
    <scope>NUCLEOTIDE SEQUENCE</scope>
    <source>
        <strain evidence="5">JCM 13306</strain>
    </source>
</reference>
<dbReference type="PANTHER" id="PTHR30146:SF153">
    <property type="entry name" value="LACTOSE OPERON REPRESSOR"/>
    <property type="match status" value="1"/>
</dbReference>
<evidence type="ECO:0000256" key="3">
    <source>
        <dbReference type="ARBA" id="ARBA00023163"/>
    </source>
</evidence>
<dbReference type="SUPFAM" id="SSF47413">
    <property type="entry name" value="lambda repressor-like DNA-binding domains"/>
    <property type="match status" value="1"/>
</dbReference>
<dbReference type="Proteomes" id="UP000623958">
    <property type="component" value="Unassembled WGS sequence"/>
</dbReference>
<dbReference type="Pfam" id="PF00356">
    <property type="entry name" value="LacI"/>
    <property type="match status" value="1"/>
</dbReference>
<dbReference type="AlphaFoldDB" id="A0A919F8G8"/>
<dbReference type="PROSITE" id="PS00356">
    <property type="entry name" value="HTH_LACI_1"/>
    <property type="match status" value="1"/>
</dbReference>
<dbReference type="CDD" id="cd01545">
    <property type="entry name" value="PBP1_SalR"/>
    <property type="match status" value="1"/>
</dbReference>
<keyword evidence="6" id="KW-1185">Reference proteome</keyword>
<sequence length="336" mass="36402">MRVRIEDVALAAGVSMKTVSRVLNGEPGVRPHIRERVNEVARSMNYRPDPSARRLAGKRSYLVGFVYDNPSANYLMELIGGVVEACEELHYGMLVQPVSFKRPDFVQAIKALVDFSKLDGLILTPPLTDSDALLGALREAGIAFSCVSPKDCDSNIGATLDERQAVHEIVGLLVAHGHRRIGHIQGHPEHGASAWRLDGYRDALAEHGLPFDPALVVPGEFSFDSGVHAARRLLDLPDPPTAIFAANDDMAAGVFSAVQQRGLRIPQDISICGFDDMPVSRQIFPPLTTVHQPARDMGRVVTIELIKSIRAPGSGTMVRMPHSMCLRGSVGPVPAS</sequence>
<dbReference type="InterPro" id="IPR046335">
    <property type="entry name" value="LacI/GalR-like_sensor"/>
</dbReference>
<keyword evidence="3" id="KW-0804">Transcription</keyword>
<feature type="domain" description="HTH lacI-type" evidence="4">
    <location>
        <begin position="3"/>
        <end position="57"/>
    </location>
</feature>
<dbReference type="Gene3D" id="1.10.260.40">
    <property type="entry name" value="lambda repressor-like DNA-binding domains"/>
    <property type="match status" value="1"/>
</dbReference>
<dbReference type="EMBL" id="BNBA01000016">
    <property type="protein sequence ID" value="GHH54914.1"/>
    <property type="molecule type" value="Genomic_DNA"/>
</dbReference>
<dbReference type="PANTHER" id="PTHR30146">
    <property type="entry name" value="LACI-RELATED TRANSCRIPTIONAL REPRESSOR"/>
    <property type="match status" value="1"/>
</dbReference>
<dbReference type="Gene3D" id="3.40.50.2300">
    <property type="match status" value="2"/>
</dbReference>
<accession>A0A919F8G8</accession>
<evidence type="ECO:0000259" key="4">
    <source>
        <dbReference type="PROSITE" id="PS50932"/>
    </source>
</evidence>
<name>A0A919F8G8_9XANT</name>
<dbReference type="Pfam" id="PF13377">
    <property type="entry name" value="Peripla_BP_3"/>
    <property type="match status" value="1"/>
</dbReference>
<dbReference type="CDD" id="cd01392">
    <property type="entry name" value="HTH_LacI"/>
    <property type="match status" value="1"/>
</dbReference>
<dbReference type="InterPro" id="IPR028082">
    <property type="entry name" value="Peripla_BP_I"/>
</dbReference>
<dbReference type="PROSITE" id="PS50932">
    <property type="entry name" value="HTH_LACI_2"/>
    <property type="match status" value="1"/>
</dbReference>
<evidence type="ECO:0000256" key="2">
    <source>
        <dbReference type="ARBA" id="ARBA00023125"/>
    </source>
</evidence>
<gene>
    <name evidence="5" type="ORF">GCM10009090_22460</name>
</gene>
<proteinExistence type="predicted"/>
<reference evidence="5" key="2">
    <citation type="submission" date="2020-09" db="EMBL/GenBank/DDBJ databases">
        <authorList>
            <person name="Sun Q."/>
            <person name="Ohkuma M."/>
        </authorList>
    </citation>
    <scope>NUCLEOTIDE SEQUENCE</scope>
    <source>
        <strain evidence="5">JCM 13306</strain>
    </source>
</reference>
<dbReference type="GO" id="GO:0000976">
    <property type="term" value="F:transcription cis-regulatory region binding"/>
    <property type="evidence" value="ECO:0007669"/>
    <property type="project" value="TreeGrafter"/>
</dbReference>
<dbReference type="InterPro" id="IPR000843">
    <property type="entry name" value="HTH_LacI"/>
</dbReference>
<dbReference type="InterPro" id="IPR010982">
    <property type="entry name" value="Lambda_DNA-bd_dom_sf"/>
</dbReference>
<dbReference type="SUPFAM" id="SSF53822">
    <property type="entry name" value="Periplasmic binding protein-like I"/>
    <property type="match status" value="1"/>
</dbReference>
<evidence type="ECO:0000313" key="5">
    <source>
        <dbReference type="EMBL" id="GHH54914.1"/>
    </source>
</evidence>
<keyword evidence="1" id="KW-0805">Transcription regulation</keyword>
<organism evidence="5 6">
    <name type="scientific">Xanthomonas boreopolis</name>
    <dbReference type="NCBI Taxonomy" id="86183"/>
    <lineage>
        <taxon>Bacteria</taxon>
        <taxon>Pseudomonadati</taxon>
        <taxon>Pseudomonadota</taxon>
        <taxon>Gammaproteobacteria</taxon>
        <taxon>Lysobacterales</taxon>
        <taxon>Lysobacteraceae</taxon>
        <taxon>Xanthomonas</taxon>
    </lineage>
</organism>
<dbReference type="GO" id="GO:0003700">
    <property type="term" value="F:DNA-binding transcription factor activity"/>
    <property type="evidence" value="ECO:0007669"/>
    <property type="project" value="TreeGrafter"/>
</dbReference>
<keyword evidence="2" id="KW-0238">DNA-binding</keyword>
<protein>
    <submittedName>
        <fullName evidence="5">LacI family transcriptional regulator</fullName>
    </submittedName>
</protein>
<evidence type="ECO:0000256" key="1">
    <source>
        <dbReference type="ARBA" id="ARBA00023015"/>
    </source>
</evidence>
<comment type="caution">
    <text evidence="5">The sequence shown here is derived from an EMBL/GenBank/DDBJ whole genome shotgun (WGS) entry which is preliminary data.</text>
</comment>
<dbReference type="SMART" id="SM00354">
    <property type="entry name" value="HTH_LACI"/>
    <property type="match status" value="1"/>
</dbReference>
<evidence type="ECO:0000313" key="6">
    <source>
        <dbReference type="Proteomes" id="UP000623958"/>
    </source>
</evidence>